<proteinExistence type="predicted"/>
<organism evidence="2">
    <name type="scientific">Amphimedon queenslandica</name>
    <name type="common">Sponge</name>
    <dbReference type="NCBI Taxonomy" id="400682"/>
    <lineage>
        <taxon>Eukaryota</taxon>
        <taxon>Metazoa</taxon>
        <taxon>Porifera</taxon>
        <taxon>Demospongiae</taxon>
        <taxon>Heteroscleromorpha</taxon>
        <taxon>Haplosclerida</taxon>
        <taxon>Niphatidae</taxon>
        <taxon>Amphimedon</taxon>
    </lineage>
</organism>
<protein>
    <submittedName>
        <fullName evidence="2">Uncharacterized protein</fullName>
    </submittedName>
</protein>
<reference evidence="2" key="1">
    <citation type="submission" date="2017-05" db="UniProtKB">
        <authorList>
            <consortium name="EnsemblMetazoa"/>
        </authorList>
    </citation>
    <scope>IDENTIFICATION</scope>
</reference>
<feature type="region of interest" description="Disordered" evidence="1">
    <location>
        <begin position="1"/>
        <end position="55"/>
    </location>
</feature>
<name>A0A1X7SE43_AMPQE</name>
<feature type="compositionally biased region" description="Low complexity" evidence="1">
    <location>
        <begin position="24"/>
        <end position="41"/>
    </location>
</feature>
<accession>A0A1X7SE43</accession>
<dbReference type="AlphaFoldDB" id="A0A1X7SE43"/>
<dbReference type="InParanoid" id="A0A1X7SE43"/>
<evidence type="ECO:0000256" key="1">
    <source>
        <dbReference type="SAM" id="MobiDB-lite"/>
    </source>
</evidence>
<dbReference type="OrthoDB" id="5966447at2759"/>
<evidence type="ECO:0000313" key="2">
    <source>
        <dbReference type="EnsemblMetazoa" id="Aqu2.1.00324_001"/>
    </source>
</evidence>
<dbReference type="EnsemblMetazoa" id="Aqu2.1.00324_001">
    <property type="protein sequence ID" value="Aqu2.1.00324_001"/>
    <property type="gene ID" value="Aqu2.1.00324"/>
</dbReference>
<sequence>DVNDRFHLLATPTGEDDTSPLSCTTSDFSVDSSDTNNVSDNELSMPYSPITESDTEEELPIDSRTMETIPNNLSITSEHGIHQGNSDSIVNSPCNCPSFKIVGDNVDKTIAPRYMRSDHKSKSLHYFNSYAVLDRIDVTSLNTSQPHSCQPSPDNIAKSLLPTCSDDDILIHNLKILFSRIFCQTLPFFERAFSDIIVHHIKHRRYSEMSRKSLVVPLGVLPKNENKKKEMVEIVTHLHQYVPKYEEEVCLTDDESVSVTEKKEKQHQIILGGDLLTK</sequence>